<dbReference type="Pfam" id="PF13585">
    <property type="entry name" value="CHU_C"/>
    <property type="match status" value="1"/>
</dbReference>
<dbReference type="Pfam" id="PF00801">
    <property type="entry name" value="PKD"/>
    <property type="match status" value="1"/>
</dbReference>
<organism evidence="2 3">
    <name type="scientific">Fulvivirga imtechensis AK7</name>
    <dbReference type="NCBI Taxonomy" id="1237149"/>
    <lineage>
        <taxon>Bacteria</taxon>
        <taxon>Pseudomonadati</taxon>
        <taxon>Bacteroidota</taxon>
        <taxon>Cytophagia</taxon>
        <taxon>Cytophagales</taxon>
        <taxon>Fulvivirgaceae</taxon>
        <taxon>Fulvivirga</taxon>
    </lineage>
</organism>
<dbReference type="SUPFAM" id="SSF63829">
    <property type="entry name" value="Calcium-dependent phosphotriesterase"/>
    <property type="match status" value="1"/>
</dbReference>
<dbReference type="NCBIfam" id="TIGR04131">
    <property type="entry name" value="Bac_Flav_CTERM"/>
    <property type="match status" value="1"/>
</dbReference>
<dbReference type="Proteomes" id="UP000011135">
    <property type="component" value="Unassembled WGS sequence"/>
</dbReference>
<dbReference type="eggNOG" id="COG3291">
    <property type="taxonomic scope" value="Bacteria"/>
</dbReference>
<keyword evidence="3" id="KW-1185">Reference proteome</keyword>
<dbReference type="InterPro" id="IPR026341">
    <property type="entry name" value="T9SS_type_B"/>
</dbReference>
<dbReference type="SUPFAM" id="SSF49299">
    <property type="entry name" value="PKD domain"/>
    <property type="match status" value="1"/>
</dbReference>
<dbReference type="InterPro" id="IPR013783">
    <property type="entry name" value="Ig-like_fold"/>
</dbReference>
<dbReference type="InterPro" id="IPR035986">
    <property type="entry name" value="PKD_dom_sf"/>
</dbReference>
<dbReference type="PROSITE" id="PS50093">
    <property type="entry name" value="PKD"/>
    <property type="match status" value="1"/>
</dbReference>
<dbReference type="CDD" id="cd00146">
    <property type="entry name" value="PKD"/>
    <property type="match status" value="1"/>
</dbReference>
<dbReference type="STRING" id="1237149.C900_01599"/>
<dbReference type="Gene3D" id="2.60.40.10">
    <property type="entry name" value="Immunoglobulins"/>
    <property type="match status" value="1"/>
</dbReference>
<evidence type="ECO:0000313" key="3">
    <source>
        <dbReference type="Proteomes" id="UP000011135"/>
    </source>
</evidence>
<dbReference type="EMBL" id="AMZN01000024">
    <property type="protein sequence ID" value="ELR72317.1"/>
    <property type="molecule type" value="Genomic_DNA"/>
</dbReference>
<reference evidence="2 3" key="1">
    <citation type="submission" date="2012-12" db="EMBL/GenBank/DDBJ databases">
        <title>Genome assembly of Fulvivirga imtechensis AK7.</title>
        <authorList>
            <person name="Nupur N."/>
            <person name="Khatri I."/>
            <person name="Kumar R."/>
            <person name="Subramanian S."/>
            <person name="Pinnaka A."/>
        </authorList>
    </citation>
    <scope>NUCLEOTIDE SEQUENCE [LARGE SCALE GENOMIC DNA]</scope>
    <source>
        <strain evidence="2 3">AK7</strain>
    </source>
</reference>
<evidence type="ECO:0000313" key="2">
    <source>
        <dbReference type="EMBL" id="ELR72317.1"/>
    </source>
</evidence>
<dbReference type="InterPro" id="IPR000601">
    <property type="entry name" value="PKD_dom"/>
</dbReference>
<name>L8JYP2_9BACT</name>
<gene>
    <name evidence="2" type="ORF">C900_01599</name>
</gene>
<proteinExistence type="predicted"/>
<protein>
    <recommendedName>
        <fullName evidence="1">PKD domain-containing protein</fullName>
    </recommendedName>
</protein>
<dbReference type="PATRIC" id="fig|1237149.3.peg.1553"/>
<comment type="caution">
    <text evidence="2">The sequence shown here is derived from an EMBL/GenBank/DDBJ whole genome shotgun (WGS) entry which is preliminary data.</text>
</comment>
<accession>L8JYP2</accession>
<feature type="domain" description="PKD" evidence="1">
    <location>
        <begin position="405"/>
        <end position="437"/>
    </location>
</feature>
<evidence type="ECO:0000259" key="1">
    <source>
        <dbReference type="PROSITE" id="PS50093"/>
    </source>
</evidence>
<sequence length="1460" mass="156576">MFLFVGSIFQVYSQSYSGINWYFGNNQRGLVFVRPGLQPSAISTPFPLGAGGSAVASDPVSGEIIFYTDGNTVYDATDQALSTTLNGSTGLNQGVVICQNPANPDQYFIFTIDSGTGLLEQSVFDLTVYSSGSAGFPAPARGDLVGLPTNTNLPATPRSPGMIIIPNDTRDGFYLISHESGASTSYDVTTIAADGTLSTVSSGSIGTIDNVANFSYNAATSQVSVSPVNPGQPVEILSIDPATGALSFVTDIPGTELSSLANENIYDTEWSNNGDFLYISGNFGDAQDSVVQADMTQVPPTLTYLQTRNVVRSYGLQMAPDSTIYHLYENVAGEFRLGRINDPDSVASQVLYDPAPLGIQNYAGRQFPAFLPRINQNLTVDFTHSGECQNAPTLFYPDIQPGADSVRWDFGDGNSSNQLAPIYTYAEANTFDVRLTAFLNGDSAFVVHPVTITQFELQISVQSDTTFCREDFPPPYGSTGTASVVAQISGNATSVVWSNGQTGNTLRPDSSGYYYVIATDASGCSAYAGVTVNTYGLQEQRANVWYFGNNAGIDFNPLAQGGSPVNIPLGDPDIYNGGNQMQAPEGCAIYCDRNGQPLFYSDGVDVYDREGNQLTGTDPADKIGGDQTATQSVMIVPFPNDETLFYIFTTEEVYGTGTYDLKYAVFDLKDESSGTKGALVRTAAGNLSTTLCSGVTERITGNNNWVIVHEYGNNNFKAFPLFTTGIGAPVISNVGSVHDSDRESEGYMKLGPNSMLAVAYSVSDSENFVELFDFVDSTGAVNLITQLNFNDPTPNTIPNGPTPPSNVQGQVYGVEFSPDGRNLFSTFQSASESHIYWWRVDTTTTTATTTTPEFIRNSTRYVGADQDLLGALQTGPDGQIYIAQNGIQALATISNPNVDTTGTPDITGSFGLAPGTTSRLGLPNFIQNIGSPLQGASLQVTNGCEGESLTFQIINAQNLEDYYLNIFSENDLVNPVRGPIHLTQDNPSFTFTLNQAGNYVATVVIDPQCSGFSNTTMPPQTFVINPLPNFDLSVINQPSACMANDGVIAVNFTSSADMMYTVTGPVSYPAASVTGPGTVNVTGLSAGFYTVRTSFVATGCSNVRTIVLNDPVPYTANDQQINSTCSEVDGELAPITFTGPAPATYSWTLRTQETNITVASGTEADLPFSPVATGNYYVEIRDTDGCITSANVIASPPPPIDLALPTEFAVCDETVARVPYFTSSNQLVATNPSMQIEGDSIILVTQPGTYTVTAFGDGINTCDRQETLTVSFGNSDPIPFDSRFGICPQLDETVTIFVPGFVNVEFFDEDGNPLQDGNGYEIYADSIKVFVTGKVNVRMTNAFGCITEGDFDVVEDCKARINAPNAFTPNGDGRNDFFTVFPILVSAEDFQIFIFNRWGEMIFQSTDLASFLETGWNGGYNNDPNRPLPGGTYAYRINFRSVIPERSNLQETRGGITLIR</sequence>